<dbReference type="STRING" id="930152.SAMN05216565_102345"/>
<keyword evidence="1" id="KW-0808">Transferase</keyword>
<sequence>MKSFSDLAQSVIYVNEKGIKIKLNDIDPQLELIGEGRSAYAFKVKSTNKVLKVYFPAFHSLAKEEAEIYEILSDTPFYPRLYEIGMNYIVIDYIEGDTLFNCIRKGVEITEKNIEEIDQALEVAKARGLNPSDIHLRNIFLSSGGRIKLIDVARFRQEKQCTQWNDLKKAYIRFYKTRHIPKKIPALILNIIAYFYKKRLFPFF</sequence>
<gene>
    <name evidence="1" type="ORF">SAMN05216565_102345</name>
</gene>
<dbReference type="AlphaFoldDB" id="A0A1H0RRA2"/>
<name>A0A1H0RRA2_9BACI</name>
<proteinExistence type="predicted"/>
<evidence type="ECO:0000313" key="1">
    <source>
        <dbReference type="EMBL" id="SDP31930.1"/>
    </source>
</evidence>
<dbReference type="EMBL" id="FNJU01000002">
    <property type="protein sequence ID" value="SDP31930.1"/>
    <property type="molecule type" value="Genomic_DNA"/>
</dbReference>
<dbReference type="PANTHER" id="PTHR37171">
    <property type="entry name" value="SERINE/THREONINE-PROTEIN KINASE YRZF-RELATED"/>
    <property type="match status" value="1"/>
</dbReference>
<dbReference type="Proteomes" id="UP000199159">
    <property type="component" value="Unassembled WGS sequence"/>
</dbReference>
<accession>A0A1H0RRA2</accession>
<keyword evidence="1" id="KW-0418">Kinase</keyword>
<dbReference type="PANTHER" id="PTHR37171:SF1">
    <property type="entry name" value="SERINE_THREONINE-PROTEIN KINASE YRZF-RELATED"/>
    <property type="match status" value="1"/>
</dbReference>
<dbReference type="GO" id="GO:0016301">
    <property type="term" value="F:kinase activity"/>
    <property type="evidence" value="ECO:0007669"/>
    <property type="project" value="UniProtKB-KW"/>
</dbReference>
<organism evidence="1 2">
    <name type="scientific">Litchfieldia salsa</name>
    <dbReference type="NCBI Taxonomy" id="930152"/>
    <lineage>
        <taxon>Bacteria</taxon>
        <taxon>Bacillati</taxon>
        <taxon>Bacillota</taxon>
        <taxon>Bacilli</taxon>
        <taxon>Bacillales</taxon>
        <taxon>Bacillaceae</taxon>
        <taxon>Litchfieldia</taxon>
    </lineage>
</organism>
<dbReference type="InterPro" id="IPR011009">
    <property type="entry name" value="Kinase-like_dom_sf"/>
</dbReference>
<evidence type="ECO:0000313" key="2">
    <source>
        <dbReference type="Proteomes" id="UP000199159"/>
    </source>
</evidence>
<reference evidence="2" key="1">
    <citation type="submission" date="2016-10" db="EMBL/GenBank/DDBJ databases">
        <authorList>
            <person name="Varghese N."/>
            <person name="Submissions S."/>
        </authorList>
    </citation>
    <scope>NUCLEOTIDE SEQUENCE [LARGE SCALE GENOMIC DNA]</scope>
    <source>
        <strain evidence="2">IBRC-M10078</strain>
    </source>
</reference>
<protein>
    <submittedName>
        <fullName evidence="1">Predicted Ser/Thr protein kinase</fullName>
    </submittedName>
</protein>
<dbReference type="RefSeq" id="WP_175490190.1">
    <property type="nucleotide sequence ID" value="NZ_FNJU01000002.1"/>
</dbReference>
<dbReference type="Gene3D" id="1.10.510.10">
    <property type="entry name" value="Transferase(Phosphotransferase) domain 1"/>
    <property type="match status" value="1"/>
</dbReference>
<dbReference type="InterPro" id="IPR052396">
    <property type="entry name" value="Meiotic_Drive_Suppr_Kinase"/>
</dbReference>
<dbReference type="SUPFAM" id="SSF56112">
    <property type="entry name" value="Protein kinase-like (PK-like)"/>
    <property type="match status" value="1"/>
</dbReference>
<keyword evidence="2" id="KW-1185">Reference proteome</keyword>